<keyword evidence="8 10" id="KW-0333">Golgi apparatus</keyword>
<reference evidence="12 13" key="2">
    <citation type="submission" date="2023-11" db="UniProtKB">
        <authorList>
            <consortium name="WormBaseParasite"/>
        </authorList>
    </citation>
    <scope>IDENTIFICATION</scope>
</reference>
<dbReference type="InterPro" id="IPR029044">
    <property type="entry name" value="Nucleotide-diphossugar_trans"/>
</dbReference>
<keyword evidence="9 10" id="KW-0472">Membrane</keyword>
<dbReference type="AlphaFoldDB" id="A0AA85KCN4"/>
<evidence type="ECO:0000313" key="13">
    <source>
        <dbReference type="WBParaSite" id="TREG1_79440.2"/>
    </source>
</evidence>
<keyword evidence="7 10" id="KW-1133">Transmembrane helix</keyword>
<proteinExistence type="inferred from homology"/>
<dbReference type="Proteomes" id="UP000050795">
    <property type="component" value="Unassembled WGS sequence"/>
</dbReference>
<dbReference type="GO" id="GO:0000139">
    <property type="term" value="C:Golgi membrane"/>
    <property type="evidence" value="ECO:0007669"/>
    <property type="project" value="UniProtKB-SubCell"/>
</dbReference>
<evidence type="ECO:0000256" key="2">
    <source>
        <dbReference type="ARBA" id="ARBA00008661"/>
    </source>
</evidence>
<dbReference type="WBParaSite" id="TREG1_79440.2">
    <property type="protein sequence ID" value="TREG1_79440.2"/>
    <property type="gene ID" value="TREG1_79440"/>
</dbReference>
<evidence type="ECO:0000256" key="1">
    <source>
        <dbReference type="ARBA" id="ARBA00004323"/>
    </source>
</evidence>
<dbReference type="WBParaSite" id="TREG1_79440.1">
    <property type="protein sequence ID" value="TREG1_79440.1"/>
    <property type="gene ID" value="TREG1_79440"/>
</dbReference>
<dbReference type="PANTHER" id="PTHR11214:SF376">
    <property type="entry name" value="HEXOSYLTRANSFERASE"/>
    <property type="match status" value="1"/>
</dbReference>
<keyword evidence="4" id="KW-0808">Transferase</keyword>
<evidence type="ECO:0000256" key="6">
    <source>
        <dbReference type="ARBA" id="ARBA00022968"/>
    </source>
</evidence>
<sequence>MKIPAYLCIKFYSRTRRILSTLLLILLLIFMLSSYYLRFQTPNYKYTQPVNVKTSLACTNDSFAEVVRSEKSWMSFVDSLNIEKVNYHTLSKGFKPSVGMFPFSLISIPLIHTNVDLIDFRIHFSVVKSGMKSGVGGLNLLYKQTNDEVAVGEVSSPTASRHYPIHFNMTKYVDEISAGLPEDEIPVNNDALLAVQLPDNTCNPSHSRETFDLVVLVKSCVYCTEQRSYARKTYMKSDHWNNFRVKFVFVVGLPTPTPTNIHYFNGVTVVLNGRSERLSKSLQSSGWSALRELKKESDSHGDVLIGGFYDNYFNLTKKMMLTFRWASTTFHKRTPLFLFLDDDYVLHPENTIKLVRSLNRSEVKWFAGGQVHPTSVVVRPAGGVSNSRWSISRDEYPWDYFPPYFFGVCYILGAELVEHASIVMSFTQDLRMDDAYLGIVLARLNKSLTNLKQFSVSTRNVDHMSSLVNIQRSMANRLFTSD</sequence>
<evidence type="ECO:0000256" key="3">
    <source>
        <dbReference type="ARBA" id="ARBA00022676"/>
    </source>
</evidence>
<comment type="similarity">
    <text evidence="2 10">Belongs to the glycosyltransferase 31 family.</text>
</comment>
<evidence type="ECO:0000256" key="4">
    <source>
        <dbReference type="ARBA" id="ARBA00022679"/>
    </source>
</evidence>
<keyword evidence="6 10" id="KW-0735">Signal-anchor</keyword>
<dbReference type="InterPro" id="IPR002659">
    <property type="entry name" value="Glyco_trans_31"/>
</dbReference>
<dbReference type="EC" id="2.4.1.-" evidence="10"/>
<organism evidence="11 13">
    <name type="scientific">Trichobilharzia regenti</name>
    <name type="common">Nasal bird schistosome</name>
    <dbReference type="NCBI Taxonomy" id="157069"/>
    <lineage>
        <taxon>Eukaryota</taxon>
        <taxon>Metazoa</taxon>
        <taxon>Spiralia</taxon>
        <taxon>Lophotrochozoa</taxon>
        <taxon>Platyhelminthes</taxon>
        <taxon>Trematoda</taxon>
        <taxon>Digenea</taxon>
        <taxon>Strigeidida</taxon>
        <taxon>Schistosomatoidea</taxon>
        <taxon>Schistosomatidae</taxon>
        <taxon>Trichobilharzia</taxon>
    </lineage>
</organism>
<evidence type="ECO:0000256" key="9">
    <source>
        <dbReference type="ARBA" id="ARBA00023136"/>
    </source>
</evidence>
<dbReference type="Pfam" id="PF01762">
    <property type="entry name" value="Galactosyl_T"/>
    <property type="match status" value="1"/>
</dbReference>
<evidence type="ECO:0000256" key="5">
    <source>
        <dbReference type="ARBA" id="ARBA00022692"/>
    </source>
</evidence>
<keyword evidence="3 10" id="KW-0328">Glycosyltransferase</keyword>
<evidence type="ECO:0000313" key="12">
    <source>
        <dbReference type="WBParaSite" id="TREG1_79440.1"/>
    </source>
</evidence>
<accession>A0AA85KCN4</accession>
<dbReference type="SUPFAM" id="SSF53448">
    <property type="entry name" value="Nucleotide-diphospho-sugar transferases"/>
    <property type="match status" value="1"/>
</dbReference>
<keyword evidence="5 10" id="KW-0812">Transmembrane</keyword>
<dbReference type="WBParaSite" id="TREG1_79440.3">
    <property type="protein sequence ID" value="TREG1_79440.3"/>
    <property type="gene ID" value="TREG1_79440"/>
</dbReference>
<dbReference type="WBParaSite" id="TREG1_79440.4">
    <property type="protein sequence ID" value="TREG1_79440.4"/>
    <property type="gene ID" value="TREG1_79440"/>
</dbReference>
<dbReference type="Gene3D" id="3.90.550.50">
    <property type="match status" value="1"/>
</dbReference>
<dbReference type="PANTHER" id="PTHR11214">
    <property type="entry name" value="BETA-1,3-N-ACETYLGLUCOSAMINYLTRANSFERASE"/>
    <property type="match status" value="1"/>
</dbReference>
<name>A0AA85KCN4_TRIRE</name>
<evidence type="ECO:0000256" key="10">
    <source>
        <dbReference type="RuleBase" id="RU363063"/>
    </source>
</evidence>
<evidence type="ECO:0000256" key="7">
    <source>
        <dbReference type="ARBA" id="ARBA00022989"/>
    </source>
</evidence>
<feature type="transmembrane region" description="Helical" evidence="10">
    <location>
        <begin position="18"/>
        <end position="37"/>
    </location>
</feature>
<dbReference type="GO" id="GO:0006493">
    <property type="term" value="P:protein O-linked glycosylation"/>
    <property type="evidence" value="ECO:0007669"/>
    <property type="project" value="TreeGrafter"/>
</dbReference>
<dbReference type="GO" id="GO:0008499">
    <property type="term" value="F:N-acetyl-beta-D-glucosaminide beta-(1,3)-galactosyltransferase activity"/>
    <property type="evidence" value="ECO:0007669"/>
    <property type="project" value="TreeGrafter"/>
</dbReference>
<reference evidence="11" key="1">
    <citation type="submission" date="2022-06" db="EMBL/GenBank/DDBJ databases">
        <authorList>
            <person name="Berger JAMES D."/>
            <person name="Berger JAMES D."/>
        </authorList>
    </citation>
    <scope>NUCLEOTIDE SEQUENCE [LARGE SCALE GENOMIC DNA]</scope>
</reference>
<protein>
    <recommendedName>
        <fullName evidence="10">Hexosyltransferase</fullName>
        <ecNumber evidence="10">2.4.1.-</ecNumber>
    </recommendedName>
</protein>
<comment type="subcellular location">
    <subcellularLocation>
        <location evidence="1 10">Golgi apparatus membrane</location>
        <topology evidence="1 10">Single-pass type II membrane protein</topology>
    </subcellularLocation>
</comment>
<evidence type="ECO:0000313" key="11">
    <source>
        <dbReference type="Proteomes" id="UP000050795"/>
    </source>
</evidence>
<keyword evidence="11" id="KW-1185">Reference proteome</keyword>
<evidence type="ECO:0000256" key="8">
    <source>
        <dbReference type="ARBA" id="ARBA00023034"/>
    </source>
</evidence>